<evidence type="ECO:0000259" key="1">
    <source>
        <dbReference type="Pfam" id="PF00534"/>
    </source>
</evidence>
<name>A0A0M5MH83_9NOSO</name>
<proteinExistence type="predicted"/>
<dbReference type="Pfam" id="PF00534">
    <property type="entry name" value="Glycos_transf_1"/>
    <property type="match status" value="1"/>
</dbReference>
<dbReference type="CDD" id="cd03801">
    <property type="entry name" value="GT4_PimA-like"/>
    <property type="match status" value="1"/>
</dbReference>
<dbReference type="Proteomes" id="UP000062645">
    <property type="component" value="Chromosome"/>
</dbReference>
<protein>
    <submittedName>
        <fullName evidence="3">Glycosyltransferase</fullName>
    </submittedName>
</protein>
<gene>
    <name evidence="3" type="ORF">ACX27_17550</name>
</gene>
<reference evidence="4" key="1">
    <citation type="submission" date="2015-07" db="EMBL/GenBank/DDBJ databases">
        <title>Genome Of Nitrogen-Fixing Cyanobacterium Nostoc piscinale CENA21 From Solimoes/Amazon River Floodplain Sediments And Comparative Genomics To Uncover Biosynthetic Natural Products Potential.</title>
        <authorList>
            <person name="Leao T.F."/>
            <person name="Leao P.N."/>
            <person name="Guimaraes P.I."/>
            <person name="de Melo A.G.C."/>
            <person name="Ramos R.T.J."/>
            <person name="Silva A."/>
            <person name="Fiore M.F."/>
            <person name="Schneider M.P.C."/>
        </authorList>
    </citation>
    <scope>NUCLEOTIDE SEQUENCE [LARGE SCALE GENOMIC DNA]</scope>
    <source>
        <strain evidence="4">CENA21</strain>
    </source>
</reference>
<dbReference type="AlphaFoldDB" id="A0A0M5MH83"/>
<dbReference type="PANTHER" id="PTHR12526:SF630">
    <property type="entry name" value="GLYCOSYLTRANSFERASE"/>
    <property type="match status" value="1"/>
</dbReference>
<sequence length="379" mass="42104">MKILHITNHVEKIGNGIVNVAVDLACLQSQDGHDVAVASAGGGFETLLAQHNIKHFHLNQCRQPLNLIKAAWRFKEIIQQFQPDIVHAHMMTGVVLAGVLRKADNYHLVSTVHNEFQRSAVLMGLADRVIAVSQAVYDSMVRRGIPQNKLCVVANGTLGSPRHPSIQDYQPLPLHRPAITTVAGMYTRKGIAELITAFTKIAPNFPAAHLYLVGDGPDRSIFEAIVENIACGELRQRIHFEGFQPEPQRYMLASDIFVLASYCESFGLVLTEAREAGCAIVASDVDGIPETLDHRQAGILVPPKDSQTLANVLTQLLGDPVQLQYWQNRAKQNLERFKAARVHEETMNVYRELVKNYSTRTVMNTQEVLLIKTPTAPMR</sequence>
<reference evidence="3 4" key="2">
    <citation type="journal article" date="2016" name="Genome Announc.">
        <title>Draft Genome Sequence of the N2-Fixing Cyanobacterium Nostoc piscinale CENA21, Isolated from the Brazilian Amazon Floodplain.</title>
        <authorList>
            <person name="Leao T."/>
            <person name="Guimaraes P.I."/>
            <person name="de Melo A.G."/>
            <person name="Ramos R.T."/>
            <person name="Leao P.N."/>
            <person name="Silva A."/>
            <person name="Fiore M.F."/>
            <person name="Schneider M.P."/>
        </authorList>
    </citation>
    <scope>NUCLEOTIDE SEQUENCE [LARGE SCALE GENOMIC DNA]</scope>
    <source>
        <strain evidence="3 4">CENA21</strain>
    </source>
</reference>
<evidence type="ECO:0000259" key="2">
    <source>
        <dbReference type="Pfam" id="PF13439"/>
    </source>
</evidence>
<organism evidence="3 4">
    <name type="scientific">Nostoc piscinale CENA21</name>
    <dbReference type="NCBI Taxonomy" id="224013"/>
    <lineage>
        <taxon>Bacteria</taxon>
        <taxon>Bacillati</taxon>
        <taxon>Cyanobacteriota</taxon>
        <taxon>Cyanophyceae</taxon>
        <taxon>Nostocales</taxon>
        <taxon>Nostocaceae</taxon>
        <taxon>Nostoc</taxon>
    </lineage>
</organism>
<dbReference type="PANTHER" id="PTHR12526">
    <property type="entry name" value="GLYCOSYLTRANSFERASE"/>
    <property type="match status" value="1"/>
</dbReference>
<keyword evidence="3" id="KW-0808">Transferase</keyword>
<dbReference type="Gene3D" id="3.40.50.2000">
    <property type="entry name" value="Glycogen Phosphorylase B"/>
    <property type="match status" value="2"/>
</dbReference>
<dbReference type="InterPro" id="IPR001296">
    <property type="entry name" value="Glyco_trans_1"/>
</dbReference>
<accession>A0A0M5MH83</accession>
<feature type="domain" description="Glycosyl transferase family 1" evidence="1">
    <location>
        <begin position="174"/>
        <end position="332"/>
    </location>
</feature>
<dbReference type="EMBL" id="CP012036">
    <property type="protein sequence ID" value="ALF54238.1"/>
    <property type="molecule type" value="Genomic_DNA"/>
</dbReference>
<dbReference type="RefSeq" id="WP_062294755.1">
    <property type="nucleotide sequence ID" value="NZ_CP012036.1"/>
</dbReference>
<dbReference type="KEGG" id="npz:ACX27_17550"/>
<dbReference type="Pfam" id="PF13439">
    <property type="entry name" value="Glyco_transf_4"/>
    <property type="match status" value="1"/>
</dbReference>
<dbReference type="SUPFAM" id="SSF53756">
    <property type="entry name" value="UDP-Glycosyltransferase/glycogen phosphorylase"/>
    <property type="match status" value="1"/>
</dbReference>
<evidence type="ECO:0000313" key="3">
    <source>
        <dbReference type="EMBL" id="ALF54238.1"/>
    </source>
</evidence>
<keyword evidence="4" id="KW-1185">Reference proteome</keyword>
<dbReference type="STRING" id="224013.ACX27_17550"/>
<evidence type="ECO:0000313" key="4">
    <source>
        <dbReference type="Proteomes" id="UP000062645"/>
    </source>
</evidence>
<feature type="domain" description="Glycosyltransferase subfamily 4-like N-terminal" evidence="2">
    <location>
        <begin position="15"/>
        <end position="156"/>
    </location>
</feature>
<dbReference type="GO" id="GO:0016757">
    <property type="term" value="F:glycosyltransferase activity"/>
    <property type="evidence" value="ECO:0007669"/>
    <property type="project" value="InterPro"/>
</dbReference>
<dbReference type="InterPro" id="IPR028098">
    <property type="entry name" value="Glyco_trans_4-like_N"/>
</dbReference>
<dbReference type="PATRIC" id="fig|224013.5.peg.4200"/>
<dbReference type="OrthoDB" id="9813211at2"/>